<dbReference type="SUPFAM" id="SSF81901">
    <property type="entry name" value="HCP-like"/>
    <property type="match status" value="1"/>
</dbReference>
<gene>
    <name evidence="2" type="ORF">B0H98_1062</name>
</gene>
<keyword evidence="1" id="KW-0732">Signal</keyword>
<dbReference type="Gene3D" id="1.25.40.10">
    <property type="entry name" value="Tetratricopeptide repeat domain"/>
    <property type="match status" value="1"/>
</dbReference>
<protein>
    <recommendedName>
        <fullName evidence="4">TPR repeat protein</fullName>
    </recommendedName>
</protein>
<evidence type="ECO:0008006" key="4">
    <source>
        <dbReference type="Google" id="ProtNLM"/>
    </source>
</evidence>
<name>A0A2T0V1Q6_9GAMM</name>
<evidence type="ECO:0000313" key="3">
    <source>
        <dbReference type="Proteomes" id="UP000237647"/>
    </source>
</evidence>
<proteinExistence type="predicted"/>
<evidence type="ECO:0000313" key="2">
    <source>
        <dbReference type="EMBL" id="PRY64091.1"/>
    </source>
</evidence>
<dbReference type="EMBL" id="PVTK01000006">
    <property type="protein sequence ID" value="PRY64091.1"/>
    <property type="molecule type" value="Genomic_DNA"/>
</dbReference>
<dbReference type="Proteomes" id="UP000237647">
    <property type="component" value="Unassembled WGS sequence"/>
</dbReference>
<comment type="caution">
    <text evidence="2">The sequence shown here is derived from an EMBL/GenBank/DDBJ whole genome shotgun (WGS) entry which is preliminary data.</text>
</comment>
<reference evidence="2 3" key="1">
    <citation type="submission" date="2018-03" db="EMBL/GenBank/DDBJ databases">
        <title>Genomic Encyclopedia of Type Strains, Phase III (KMG-III): the genomes of soil and plant-associated and newly described type strains.</title>
        <authorList>
            <person name="Whitman W."/>
        </authorList>
    </citation>
    <scope>NUCLEOTIDE SEQUENCE [LARGE SCALE GENOMIC DNA]</scope>
    <source>
        <strain evidence="2 3">CGMCC 1.12152</strain>
    </source>
</reference>
<dbReference type="InterPro" id="IPR011990">
    <property type="entry name" value="TPR-like_helical_dom_sf"/>
</dbReference>
<accession>A0A2T0V1Q6</accession>
<dbReference type="PANTHER" id="PTHR11102">
    <property type="entry name" value="SEL-1-LIKE PROTEIN"/>
    <property type="match status" value="1"/>
</dbReference>
<dbReference type="PANTHER" id="PTHR11102:SF160">
    <property type="entry name" value="ERAD-ASSOCIATED E3 UBIQUITIN-PROTEIN LIGASE COMPONENT HRD3"/>
    <property type="match status" value="1"/>
</dbReference>
<organism evidence="2 3">
    <name type="scientific">Vreelandella songnenensis</name>
    <dbReference type="NCBI Taxonomy" id="1176243"/>
    <lineage>
        <taxon>Bacteria</taxon>
        <taxon>Pseudomonadati</taxon>
        <taxon>Pseudomonadota</taxon>
        <taxon>Gammaproteobacteria</taxon>
        <taxon>Oceanospirillales</taxon>
        <taxon>Halomonadaceae</taxon>
        <taxon>Vreelandella</taxon>
    </lineage>
</organism>
<sequence>MLFKRSTTVATFAGLALAALTLPSAWALNEEAQAAKNEGMRLYNAHQREASIPYLEKAAEAGDIDAMFYLGHISHSQEWLYRAAQEGEVYAMLYLREACETHQICPDEGENWIESAVSIALQRAEAGDIEAMFALYPLYATLGYDDEPLYWLEKSAEAGNAEAQLKLGGRIRNDQSNYPDEISRLNAAEGWFRRAAEAGYPRAMSSLSRLLHEQGNDDEAWEWMTRASNAGHINARQWLAYCYIESNDERNAICQVEQDPAEGWAILLAVNEEAPNIHVENALHYFEDTGKITPEEREEGERRMMEWLSREPPLSYFPMKFFGP</sequence>
<dbReference type="InterPro" id="IPR050767">
    <property type="entry name" value="Sel1_AlgK"/>
</dbReference>
<feature type="chain" id="PRO_5015603647" description="TPR repeat protein" evidence="1">
    <location>
        <begin position="28"/>
        <end position="324"/>
    </location>
</feature>
<feature type="signal peptide" evidence="1">
    <location>
        <begin position="1"/>
        <end position="27"/>
    </location>
</feature>
<keyword evidence="3" id="KW-1185">Reference proteome</keyword>
<dbReference type="AlphaFoldDB" id="A0A2T0V1Q6"/>
<evidence type="ECO:0000256" key="1">
    <source>
        <dbReference type="SAM" id="SignalP"/>
    </source>
</evidence>